<feature type="domain" description="Cation/H+ exchanger transmembrane" evidence="9">
    <location>
        <begin position="318"/>
        <end position="456"/>
    </location>
</feature>
<evidence type="ECO:0000313" key="10">
    <source>
        <dbReference type="EMBL" id="KAF9445369.1"/>
    </source>
</evidence>
<feature type="transmembrane region" description="Helical" evidence="8">
    <location>
        <begin position="406"/>
        <end position="431"/>
    </location>
</feature>
<feature type="compositionally biased region" description="Polar residues" evidence="7">
    <location>
        <begin position="738"/>
        <end position="748"/>
    </location>
</feature>
<feature type="transmembrane region" description="Helical" evidence="8">
    <location>
        <begin position="168"/>
        <end position="188"/>
    </location>
</feature>
<comment type="subcellular location">
    <subcellularLocation>
        <location evidence="1">Membrane</location>
        <topology evidence="1">Multi-pass membrane protein</topology>
    </subcellularLocation>
</comment>
<feature type="compositionally biased region" description="Low complexity" evidence="7">
    <location>
        <begin position="577"/>
        <end position="596"/>
    </location>
</feature>
<keyword evidence="3 8" id="KW-0812">Transmembrane</keyword>
<feature type="region of interest" description="Disordered" evidence="7">
    <location>
        <begin position="725"/>
        <end position="760"/>
    </location>
</feature>
<sequence length="1101" mass="118854">MPEFSQTVFSIIGRRASAEAGGLLDGTDPTIFNPNDPLRLWIVQIGIIVGTSTLLSLVLGRIRQPRVIAEIIGGIILGPSAFGRIPGFTKHIFPAESKPYLSLTANIGLCLFLFLVGLEIDTGVIKSNARTSATVALAGMAVPFGLGAALSIPLYHEFIDPSINYKHFMLFTCVAYSITAFPVLCRILAELKLFDTTVGIVVLSAGVGNDIVGWILLALSVALSSSGAGITALWILLVCFGWTLVVVFPIRYILGWLARKTGSVEKGPTVFFMTVTIITMFGSAFFTDIIGVHAIFGEFPHFSASITTVSVLNGLYPLGAFMVGAIVPREGGLAIALMEKLEETVSVIFLPLYFTISGLSTDLGLLDNGISWAYTFAIMGLAFTGKFCGCSLAAHYMAGVNWRESSVIGVLMSCKGLVELIVLNIALSVGVLTPRVFSMFVVEALVLTFMTTPLVLWLYPVELRRRVTKGGTELMKATGHEDGVLDAKAKRRHGKQKSLSGDGDDGSERTRFTVVLDRIEHLPGAMAVAQLINPLVYGFEDEPEEECPGVEDQLDDEERIEGMELPAPVNEPIPAGLSSPTPSSTSRESSSSSSLQSTLLPTTVINALRLIRLTDRSSTIMKSDTTALLHSDPLLGIFRMFALLQGFDVCGEVDVVYDGEMATRVLQGGEKFGAEMIVVPWVVHSNGSGNLRMNGTGTPGTPIQPSSSRGSIINNPLDALFKSHTRAHSAPVRPRTNVLDSPETQYSQPPTPNPGHHVRRGQNLWTLPAKTSVVYSQFIRNVFAKSYVDVGLYIDQSGRTSTSSFDDDAIPEFEIPQAVEAGPMNALGFMDARRGRGRVHIFLPFFGGPDDRLALEFVVGLCRKNERLKATVVRFKKVEENVIPGGPVSGSTIPEVPEDQDQAQDDRNESVNRATVASNVVTFPDTVYGHATTEVRLQSDTADNVIWARYVSPPTPRSEASPSGSPLSRTQDRIPLAQSCVPRVTFKEVTSSKPLHDALDEACALQQQCKRKRASGRSSRSQTAGVGVVIVTGRSRHLAAESHLTELKEIKHEDSTAVDKVFDGGMMREMRKTVGDVGSVFVGRGVGVGVWVVQAALNGER</sequence>
<comment type="caution">
    <text evidence="10">The sequence shown here is derived from an EMBL/GenBank/DDBJ whole genome shotgun (WGS) entry which is preliminary data.</text>
</comment>
<evidence type="ECO:0000256" key="3">
    <source>
        <dbReference type="ARBA" id="ARBA00022692"/>
    </source>
</evidence>
<evidence type="ECO:0000259" key="9">
    <source>
        <dbReference type="Pfam" id="PF00999"/>
    </source>
</evidence>
<evidence type="ECO:0000256" key="5">
    <source>
        <dbReference type="ARBA" id="ARBA00023065"/>
    </source>
</evidence>
<proteinExistence type="predicted"/>
<reference evidence="10" key="1">
    <citation type="submission" date="2020-11" db="EMBL/GenBank/DDBJ databases">
        <authorList>
            <consortium name="DOE Joint Genome Institute"/>
            <person name="Ahrendt S."/>
            <person name="Riley R."/>
            <person name="Andreopoulos W."/>
            <person name="Labutti K."/>
            <person name="Pangilinan J."/>
            <person name="Ruiz-Duenas F.J."/>
            <person name="Barrasa J.M."/>
            <person name="Sanchez-Garcia M."/>
            <person name="Camarero S."/>
            <person name="Miyauchi S."/>
            <person name="Serrano A."/>
            <person name="Linde D."/>
            <person name="Babiker R."/>
            <person name="Drula E."/>
            <person name="Ayuso-Fernandez I."/>
            <person name="Pacheco R."/>
            <person name="Padilla G."/>
            <person name="Ferreira P."/>
            <person name="Barriuso J."/>
            <person name="Kellner H."/>
            <person name="Castanera R."/>
            <person name="Alfaro M."/>
            <person name="Ramirez L."/>
            <person name="Pisabarro A.G."/>
            <person name="Kuo A."/>
            <person name="Tritt A."/>
            <person name="Lipzen A."/>
            <person name="He G."/>
            <person name="Yan M."/>
            <person name="Ng V."/>
            <person name="Cullen D."/>
            <person name="Martin F."/>
            <person name="Rosso M.-N."/>
            <person name="Henrissat B."/>
            <person name="Hibbett D."/>
            <person name="Martinez A.T."/>
            <person name="Grigoriev I.V."/>
        </authorList>
    </citation>
    <scope>NUCLEOTIDE SEQUENCE</scope>
    <source>
        <strain evidence="10">MF-IS2</strain>
    </source>
</reference>
<evidence type="ECO:0000313" key="11">
    <source>
        <dbReference type="Proteomes" id="UP000807342"/>
    </source>
</evidence>
<feature type="compositionally biased region" description="Polar residues" evidence="7">
    <location>
        <begin position="958"/>
        <end position="969"/>
    </location>
</feature>
<dbReference type="GO" id="GO:0016020">
    <property type="term" value="C:membrane"/>
    <property type="evidence" value="ECO:0007669"/>
    <property type="project" value="UniProtKB-SubCell"/>
</dbReference>
<dbReference type="EMBL" id="MU151305">
    <property type="protein sequence ID" value="KAF9445369.1"/>
    <property type="molecule type" value="Genomic_DNA"/>
</dbReference>
<feature type="transmembrane region" description="Helical" evidence="8">
    <location>
        <begin position="67"/>
        <end position="88"/>
    </location>
</feature>
<dbReference type="Proteomes" id="UP000807342">
    <property type="component" value="Unassembled WGS sequence"/>
</dbReference>
<protein>
    <recommendedName>
        <fullName evidence="9">Cation/H+ exchanger transmembrane domain-containing protein</fullName>
    </recommendedName>
</protein>
<feature type="transmembrane region" description="Helical" evidence="8">
    <location>
        <begin position="100"/>
        <end position="120"/>
    </location>
</feature>
<dbReference type="PANTHER" id="PTHR32468">
    <property type="entry name" value="CATION/H + ANTIPORTER"/>
    <property type="match status" value="1"/>
</dbReference>
<keyword evidence="6 8" id="KW-0472">Membrane</keyword>
<keyword evidence="5" id="KW-0406">Ion transport</keyword>
<dbReference type="InterPro" id="IPR038770">
    <property type="entry name" value="Na+/solute_symporter_sf"/>
</dbReference>
<feature type="transmembrane region" description="Helical" evidence="8">
    <location>
        <begin position="270"/>
        <end position="296"/>
    </location>
</feature>
<organism evidence="10 11">
    <name type="scientific">Macrolepiota fuliginosa MF-IS2</name>
    <dbReference type="NCBI Taxonomy" id="1400762"/>
    <lineage>
        <taxon>Eukaryota</taxon>
        <taxon>Fungi</taxon>
        <taxon>Dikarya</taxon>
        <taxon>Basidiomycota</taxon>
        <taxon>Agaricomycotina</taxon>
        <taxon>Agaricomycetes</taxon>
        <taxon>Agaricomycetidae</taxon>
        <taxon>Agaricales</taxon>
        <taxon>Agaricineae</taxon>
        <taxon>Agaricaceae</taxon>
        <taxon>Macrolepiota</taxon>
    </lineage>
</organism>
<keyword evidence="4 8" id="KW-1133">Transmembrane helix</keyword>
<feature type="transmembrane region" description="Helical" evidence="8">
    <location>
        <begin position="437"/>
        <end position="459"/>
    </location>
</feature>
<feature type="region of interest" description="Disordered" evidence="7">
    <location>
        <begin position="565"/>
        <end position="596"/>
    </location>
</feature>
<evidence type="ECO:0000256" key="4">
    <source>
        <dbReference type="ARBA" id="ARBA00022989"/>
    </source>
</evidence>
<feature type="transmembrane region" description="Helical" evidence="8">
    <location>
        <begin position="200"/>
        <end position="221"/>
    </location>
</feature>
<name>A0A9P5X6C1_9AGAR</name>
<feature type="region of interest" description="Disordered" evidence="7">
    <location>
        <begin position="953"/>
        <end position="973"/>
    </location>
</feature>
<evidence type="ECO:0000256" key="6">
    <source>
        <dbReference type="ARBA" id="ARBA00023136"/>
    </source>
</evidence>
<evidence type="ECO:0000256" key="2">
    <source>
        <dbReference type="ARBA" id="ARBA00022448"/>
    </source>
</evidence>
<keyword evidence="11" id="KW-1185">Reference proteome</keyword>
<feature type="transmembrane region" description="Helical" evidence="8">
    <location>
        <begin position="38"/>
        <end position="60"/>
    </location>
</feature>
<dbReference type="Pfam" id="PF00999">
    <property type="entry name" value="Na_H_Exchanger"/>
    <property type="match status" value="2"/>
</dbReference>
<feature type="domain" description="Cation/H+ exchanger transmembrane" evidence="9">
    <location>
        <begin position="53"/>
        <end position="298"/>
    </location>
</feature>
<dbReference type="OrthoDB" id="2687058at2759"/>
<evidence type="ECO:0000256" key="7">
    <source>
        <dbReference type="SAM" id="MobiDB-lite"/>
    </source>
</evidence>
<dbReference type="InterPro" id="IPR006153">
    <property type="entry name" value="Cation/H_exchanger_TM"/>
</dbReference>
<keyword evidence="2" id="KW-0813">Transport</keyword>
<dbReference type="AlphaFoldDB" id="A0A9P5X6C1"/>
<feature type="region of interest" description="Disordered" evidence="7">
    <location>
        <begin position="485"/>
        <end position="507"/>
    </location>
</feature>
<dbReference type="Gene3D" id="1.20.1530.20">
    <property type="match status" value="2"/>
</dbReference>
<dbReference type="PANTHER" id="PTHR32468:SF0">
    <property type="entry name" value="K(+)_H(+) ANTIPORTER 1"/>
    <property type="match status" value="1"/>
</dbReference>
<evidence type="ECO:0000256" key="8">
    <source>
        <dbReference type="SAM" id="Phobius"/>
    </source>
</evidence>
<dbReference type="GO" id="GO:0015297">
    <property type="term" value="F:antiporter activity"/>
    <property type="evidence" value="ECO:0007669"/>
    <property type="project" value="InterPro"/>
</dbReference>
<feature type="region of interest" description="Disordered" evidence="7">
    <location>
        <begin position="884"/>
        <end position="909"/>
    </location>
</feature>
<feature type="transmembrane region" description="Helical" evidence="8">
    <location>
        <begin position="132"/>
        <end position="156"/>
    </location>
</feature>
<gene>
    <name evidence="10" type="ORF">P691DRAFT_777613</name>
</gene>
<feature type="transmembrane region" description="Helical" evidence="8">
    <location>
        <begin position="372"/>
        <end position="394"/>
    </location>
</feature>
<dbReference type="GO" id="GO:1902600">
    <property type="term" value="P:proton transmembrane transport"/>
    <property type="evidence" value="ECO:0007669"/>
    <property type="project" value="InterPro"/>
</dbReference>
<feature type="transmembrane region" description="Helical" evidence="8">
    <location>
        <begin position="233"/>
        <end position="258"/>
    </location>
</feature>
<feature type="transmembrane region" description="Helical" evidence="8">
    <location>
        <begin position="302"/>
        <end position="327"/>
    </location>
</feature>
<evidence type="ECO:0000256" key="1">
    <source>
        <dbReference type="ARBA" id="ARBA00004141"/>
    </source>
</evidence>
<accession>A0A9P5X6C1</accession>
<dbReference type="InterPro" id="IPR050794">
    <property type="entry name" value="CPA2_transporter"/>
</dbReference>